<accession>A0A016UEN7</accession>
<proteinExistence type="predicted"/>
<evidence type="ECO:0000313" key="3">
    <source>
        <dbReference type="Proteomes" id="UP000024635"/>
    </source>
</evidence>
<dbReference type="Proteomes" id="UP000024635">
    <property type="component" value="Unassembled WGS sequence"/>
</dbReference>
<gene>
    <name evidence="2" type="primary">Acey_s0044.g929</name>
    <name evidence="2" type="ORF">Y032_0044g929</name>
</gene>
<keyword evidence="3" id="KW-1185">Reference proteome</keyword>
<protein>
    <submittedName>
        <fullName evidence="2">Uncharacterized protein</fullName>
    </submittedName>
</protein>
<feature type="region of interest" description="Disordered" evidence="1">
    <location>
        <begin position="56"/>
        <end position="75"/>
    </location>
</feature>
<comment type="caution">
    <text evidence="2">The sequence shown here is derived from an EMBL/GenBank/DDBJ whole genome shotgun (WGS) entry which is preliminary data.</text>
</comment>
<organism evidence="2 3">
    <name type="scientific">Ancylostoma ceylanicum</name>
    <dbReference type="NCBI Taxonomy" id="53326"/>
    <lineage>
        <taxon>Eukaryota</taxon>
        <taxon>Metazoa</taxon>
        <taxon>Ecdysozoa</taxon>
        <taxon>Nematoda</taxon>
        <taxon>Chromadorea</taxon>
        <taxon>Rhabditida</taxon>
        <taxon>Rhabditina</taxon>
        <taxon>Rhabditomorpha</taxon>
        <taxon>Strongyloidea</taxon>
        <taxon>Ancylostomatidae</taxon>
        <taxon>Ancylostomatinae</taxon>
        <taxon>Ancylostoma</taxon>
    </lineage>
</organism>
<name>A0A016UEN7_9BILA</name>
<reference evidence="3" key="1">
    <citation type="journal article" date="2015" name="Nat. Genet.">
        <title>The genome and transcriptome of the zoonotic hookworm Ancylostoma ceylanicum identify infection-specific gene families.</title>
        <authorList>
            <person name="Schwarz E.M."/>
            <person name="Hu Y."/>
            <person name="Antoshechkin I."/>
            <person name="Miller M.M."/>
            <person name="Sternberg P.W."/>
            <person name="Aroian R.V."/>
        </authorList>
    </citation>
    <scope>NUCLEOTIDE SEQUENCE</scope>
    <source>
        <strain evidence="3">HY135</strain>
    </source>
</reference>
<dbReference type="EMBL" id="JARK01001380">
    <property type="protein sequence ID" value="EYC13337.1"/>
    <property type="molecule type" value="Genomic_DNA"/>
</dbReference>
<sequence length="99" mass="11559">MKRNVVRRIGSVNYEVEIDGWIVRKHANQLRFRDGEGHKEGSDTLKVLLEVLAAGDAYKSQGNNDEPNPDRARSPMRVYQLCPIQRPPHHRLKDHRHQR</sequence>
<evidence type="ECO:0000313" key="2">
    <source>
        <dbReference type="EMBL" id="EYC13337.1"/>
    </source>
</evidence>
<evidence type="ECO:0000256" key="1">
    <source>
        <dbReference type="SAM" id="MobiDB-lite"/>
    </source>
</evidence>
<dbReference type="AlphaFoldDB" id="A0A016UEN7"/>